<dbReference type="GO" id="GO:0061630">
    <property type="term" value="F:ubiquitin protein ligase activity"/>
    <property type="evidence" value="ECO:0007669"/>
    <property type="project" value="TreeGrafter"/>
</dbReference>
<evidence type="ECO:0000259" key="6">
    <source>
        <dbReference type="PROSITE" id="PS50089"/>
    </source>
</evidence>
<evidence type="ECO:0000256" key="5">
    <source>
        <dbReference type="SAM" id="MobiDB-lite"/>
    </source>
</evidence>
<evidence type="ECO:0000256" key="2">
    <source>
        <dbReference type="ARBA" id="ARBA00022771"/>
    </source>
</evidence>
<evidence type="ECO:0000256" key="4">
    <source>
        <dbReference type="PROSITE-ProRule" id="PRU00175"/>
    </source>
</evidence>
<evidence type="ECO:0000256" key="3">
    <source>
        <dbReference type="ARBA" id="ARBA00022833"/>
    </source>
</evidence>
<keyword evidence="3" id="KW-0862">Zinc</keyword>
<protein>
    <recommendedName>
        <fullName evidence="6">RING-type domain-containing protein</fullName>
    </recommendedName>
</protein>
<dbReference type="GO" id="GO:0043161">
    <property type="term" value="P:proteasome-mediated ubiquitin-dependent protein catabolic process"/>
    <property type="evidence" value="ECO:0007669"/>
    <property type="project" value="TreeGrafter"/>
</dbReference>
<evidence type="ECO:0000313" key="7">
    <source>
        <dbReference type="EMBL" id="KAF2110398.1"/>
    </source>
</evidence>
<feature type="domain" description="RING-type" evidence="6">
    <location>
        <begin position="21"/>
        <end position="70"/>
    </location>
</feature>
<keyword evidence="2 4" id="KW-0863">Zinc-finger</keyword>
<feature type="region of interest" description="Disordered" evidence="5">
    <location>
        <begin position="130"/>
        <end position="182"/>
    </location>
</feature>
<dbReference type="InterPro" id="IPR013083">
    <property type="entry name" value="Znf_RING/FYVE/PHD"/>
</dbReference>
<dbReference type="Pfam" id="PF13639">
    <property type="entry name" value="zf-RING_2"/>
    <property type="match status" value="1"/>
</dbReference>
<dbReference type="InterPro" id="IPR050731">
    <property type="entry name" value="HRD1_E3_ubiq-ligases"/>
</dbReference>
<accession>A0A6A5YWA7</accession>
<feature type="compositionally biased region" description="Polar residues" evidence="5">
    <location>
        <begin position="157"/>
        <end position="168"/>
    </location>
</feature>
<dbReference type="EMBL" id="ML977338">
    <property type="protein sequence ID" value="KAF2110398.1"/>
    <property type="molecule type" value="Genomic_DNA"/>
</dbReference>
<reference evidence="7" key="1">
    <citation type="journal article" date="2020" name="Stud. Mycol.">
        <title>101 Dothideomycetes genomes: a test case for predicting lifestyles and emergence of pathogens.</title>
        <authorList>
            <person name="Haridas S."/>
            <person name="Albert R."/>
            <person name="Binder M."/>
            <person name="Bloem J."/>
            <person name="Labutti K."/>
            <person name="Salamov A."/>
            <person name="Andreopoulos B."/>
            <person name="Baker S."/>
            <person name="Barry K."/>
            <person name="Bills G."/>
            <person name="Bluhm B."/>
            <person name="Cannon C."/>
            <person name="Castanera R."/>
            <person name="Culley D."/>
            <person name="Daum C."/>
            <person name="Ezra D."/>
            <person name="Gonzalez J."/>
            <person name="Henrissat B."/>
            <person name="Kuo A."/>
            <person name="Liang C."/>
            <person name="Lipzen A."/>
            <person name="Lutzoni F."/>
            <person name="Magnuson J."/>
            <person name="Mondo S."/>
            <person name="Nolan M."/>
            <person name="Ohm R."/>
            <person name="Pangilinan J."/>
            <person name="Park H.-J."/>
            <person name="Ramirez L."/>
            <person name="Alfaro M."/>
            <person name="Sun H."/>
            <person name="Tritt A."/>
            <person name="Yoshinaga Y."/>
            <person name="Zwiers L.-H."/>
            <person name="Turgeon B."/>
            <person name="Goodwin S."/>
            <person name="Spatafora J."/>
            <person name="Crous P."/>
            <person name="Grigoriev I."/>
        </authorList>
    </citation>
    <scope>NUCLEOTIDE SEQUENCE</scope>
    <source>
        <strain evidence="7">CBS 627.86</strain>
    </source>
</reference>
<dbReference type="PANTHER" id="PTHR22763">
    <property type="entry name" value="RING ZINC FINGER PROTEIN"/>
    <property type="match status" value="1"/>
</dbReference>
<keyword evidence="1" id="KW-0479">Metal-binding</keyword>
<dbReference type="InterPro" id="IPR001841">
    <property type="entry name" value="Znf_RING"/>
</dbReference>
<dbReference type="Gene3D" id="3.30.40.10">
    <property type="entry name" value="Zinc/RING finger domain, C3HC4 (zinc finger)"/>
    <property type="match status" value="1"/>
</dbReference>
<evidence type="ECO:0000313" key="8">
    <source>
        <dbReference type="Proteomes" id="UP000799770"/>
    </source>
</evidence>
<evidence type="ECO:0000256" key="1">
    <source>
        <dbReference type="ARBA" id="ARBA00022723"/>
    </source>
</evidence>
<name>A0A6A5YWA7_9PLEO</name>
<gene>
    <name evidence="7" type="ORF">BDV96DRAFT_201464</name>
</gene>
<proteinExistence type="predicted"/>
<dbReference type="SUPFAM" id="SSF57850">
    <property type="entry name" value="RING/U-box"/>
    <property type="match status" value="1"/>
</dbReference>
<organism evidence="7 8">
    <name type="scientific">Lophiotrema nucula</name>
    <dbReference type="NCBI Taxonomy" id="690887"/>
    <lineage>
        <taxon>Eukaryota</taxon>
        <taxon>Fungi</taxon>
        <taxon>Dikarya</taxon>
        <taxon>Ascomycota</taxon>
        <taxon>Pezizomycotina</taxon>
        <taxon>Dothideomycetes</taxon>
        <taxon>Pleosporomycetidae</taxon>
        <taxon>Pleosporales</taxon>
        <taxon>Lophiotremataceae</taxon>
        <taxon>Lophiotrema</taxon>
    </lineage>
</organism>
<dbReference type="GO" id="GO:0008270">
    <property type="term" value="F:zinc ion binding"/>
    <property type="evidence" value="ECO:0007669"/>
    <property type="project" value="UniProtKB-KW"/>
</dbReference>
<dbReference type="GO" id="GO:0012505">
    <property type="term" value="C:endomembrane system"/>
    <property type="evidence" value="ECO:0007669"/>
    <property type="project" value="TreeGrafter"/>
</dbReference>
<keyword evidence="8" id="KW-1185">Reference proteome</keyword>
<dbReference type="Proteomes" id="UP000799770">
    <property type="component" value="Unassembled WGS sequence"/>
</dbReference>
<sequence length="234" mass="25666">MLPTFTSAADFIEHGLNIPECPICREEYNSADGQTGDTYQLVSIDMCGHQFHKGCLVTWATEHNTCPTCRGTLYDRPTQESAETMIAVFGQSLLTLRNILLQYRQENIPLPNLTPDQLNCINVLDECMAESPDDEHQEQPLQPSASGVRNADRITSHNDQGSGDQPSSSPVPIPHTSPSVGNSVQTILSDFEQTLASTLPEPQLETMRNQHLIALSIIDGLASRATDHLLALSQ</sequence>
<dbReference type="SMART" id="SM00184">
    <property type="entry name" value="RING"/>
    <property type="match status" value="1"/>
</dbReference>
<dbReference type="AlphaFoldDB" id="A0A6A5YWA7"/>
<dbReference type="OrthoDB" id="8062037at2759"/>
<dbReference type="PROSITE" id="PS50089">
    <property type="entry name" value="ZF_RING_2"/>
    <property type="match status" value="1"/>
</dbReference>